<dbReference type="GO" id="GO:0000122">
    <property type="term" value="P:negative regulation of transcription by RNA polymerase II"/>
    <property type="evidence" value="ECO:0007669"/>
    <property type="project" value="TreeGrafter"/>
</dbReference>
<name>A0A445MHC0_ENSVE</name>
<dbReference type="AlphaFoldDB" id="A0A445MHC0"/>
<protein>
    <submittedName>
        <fullName evidence="2">Uncharacterized protein</fullName>
    </submittedName>
</protein>
<proteinExistence type="predicted"/>
<dbReference type="InterPro" id="IPR039774">
    <property type="entry name" value="Sin3-like"/>
</dbReference>
<dbReference type="GO" id="GO:0000118">
    <property type="term" value="C:histone deacetylase complex"/>
    <property type="evidence" value="ECO:0007669"/>
    <property type="project" value="TreeGrafter"/>
</dbReference>
<sequence length="166" mass="19666">MTGRCTNSCYITIVTVSRYELDMWLEIATLTVKRVEELLEKIHFHKIEPENNIRIEDHFTSQDLRCLEQLYGDYGLHVVDILRENVSASLPVILTRLKQKLEEGLRMRADLQNDWAEVFVKNHSRGLDHRRFYFKQQDPKTLSFKGNFSLTRYHVPSFLFSSFLIL</sequence>
<gene>
    <name evidence="2" type="ORF">BHM03_00026773</name>
</gene>
<reference evidence="2" key="1">
    <citation type="journal article" date="2018" name="Data Brief">
        <title>Genome sequence data from 17 accessions of Ensete ventricosum, a staple food crop for millions in Ethiopia.</title>
        <authorList>
            <person name="Yemataw Z."/>
            <person name="Muzemil S."/>
            <person name="Ambachew D."/>
            <person name="Tripathi L."/>
            <person name="Tesfaye K."/>
            <person name="Chala A."/>
            <person name="Farbos A."/>
            <person name="O'Neill P."/>
            <person name="Moore K."/>
            <person name="Grant M."/>
            <person name="Studholme D.J."/>
        </authorList>
    </citation>
    <scope>NUCLEOTIDE SEQUENCE [LARGE SCALE GENOMIC DNA]</scope>
    <source>
        <tissue evidence="2">Leaf</tissue>
    </source>
</reference>
<accession>A0A445MHC0</accession>
<dbReference type="PANTHER" id="PTHR12346">
    <property type="entry name" value="SIN3B-RELATED"/>
    <property type="match status" value="1"/>
</dbReference>
<evidence type="ECO:0000313" key="2">
    <source>
        <dbReference type="EMBL" id="RZR73655.1"/>
    </source>
</evidence>
<dbReference type="Proteomes" id="UP000290560">
    <property type="component" value="Unassembled WGS sequence"/>
</dbReference>
<dbReference type="EMBL" id="KV875977">
    <property type="protein sequence ID" value="RZR73655.1"/>
    <property type="molecule type" value="Genomic_DNA"/>
</dbReference>
<keyword evidence="1" id="KW-0678">Repressor</keyword>
<organism evidence="2">
    <name type="scientific">Ensete ventricosum</name>
    <name type="common">Abyssinian banana</name>
    <name type="synonym">Musa ensete</name>
    <dbReference type="NCBI Taxonomy" id="4639"/>
    <lineage>
        <taxon>Eukaryota</taxon>
        <taxon>Viridiplantae</taxon>
        <taxon>Streptophyta</taxon>
        <taxon>Embryophyta</taxon>
        <taxon>Tracheophyta</taxon>
        <taxon>Spermatophyta</taxon>
        <taxon>Magnoliopsida</taxon>
        <taxon>Liliopsida</taxon>
        <taxon>Zingiberales</taxon>
        <taxon>Musaceae</taxon>
        <taxon>Ensete</taxon>
    </lineage>
</organism>
<dbReference type="PANTHER" id="PTHR12346:SF0">
    <property type="entry name" value="SIN3A, ISOFORM G"/>
    <property type="match status" value="1"/>
</dbReference>
<evidence type="ECO:0000256" key="1">
    <source>
        <dbReference type="ARBA" id="ARBA00022491"/>
    </source>
</evidence>
<dbReference type="GO" id="GO:0000785">
    <property type="term" value="C:chromatin"/>
    <property type="evidence" value="ECO:0007669"/>
    <property type="project" value="TreeGrafter"/>
</dbReference>
<dbReference type="GO" id="GO:0003714">
    <property type="term" value="F:transcription corepressor activity"/>
    <property type="evidence" value="ECO:0007669"/>
    <property type="project" value="InterPro"/>
</dbReference>